<keyword evidence="4" id="KW-1185">Reference proteome</keyword>
<feature type="compositionally biased region" description="Basic and acidic residues" evidence="1">
    <location>
        <begin position="79"/>
        <end position="88"/>
    </location>
</feature>
<protein>
    <recommendedName>
        <fullName evidence="5">Secreted protein</fullName>
    </recommendedName>
</protein>
<keyword evidence="2" id="KW-0732">Signal</keyword>
<feature type="compositionally biased region" description="Polar residues" evidence="1">
    <location>
        <begin position="24"/>
        <end position="35"/>
    </location>
</feature>
<feature type="compositionally biased region" description="Low complexity" evidence="1">
    <location>
        <begin position="41"/>
        <end position="55"/>
    </location>
</feature>
<gene>
    <name evidence="3" type="ORF">HHL22_16510</name>
</gene>
<dbReference type="Proteomes" id="UP000559626">
    <property type="component" value="Unassembled WGS sequence"/>
</dbReference>
<proteinExistence type="predicted"/>
<name>A0A7Y0FNX0_9BACT</name>
<feature type="signal peptide" evidence="2">
    <location>
        <begin position="1"/>
        <end position="21"/>
    </location>
</feature>
<reference evidence="3 4" key="1">
    <citation type="submission" date="2020-04" db="EMBL/GenBank/DDBJ databases">
        <title>Hymenobacter polaris sp. nov., isolated from Arctic soil.</title>
        <authorList>
            <person name="Dahal R.H."/>
        </authorList>
    </citation>
    <scope>NUCLEOTIDE SEQUENCE [LARGE SCALE GENOMIC DNA]</scope>
    <source>
        <strain evidence="3 4">RP-2-7</strain>
    </source>
</reference>
<evidence type="ECO:0000256" key="1">
    <source>
        <dbReference type="SAM" id="MobiDB-lite"/>
    </source>
</evidence>
<feature type="chain" id="PRO_5031453152" description="Secreted protein" evidence="2">
    <location>
        <begin position="22"/>
        <end position="88"/>
    </location>
</feature>
<feature type="region of interest" description="Disordered" evidence="1">
    <location>
        <begin position="23"/>
        <end position="88"/>
    </location>
</feature>
<dbReference type="EMBL" id="JABBGH010000003">
    <property type="protein sequence ID" value="NML66809.1"/>
    <property type="molecule type" value="Genomic_DNA"/>
</dbReference>
<evidence type="ECO:0008006" key="5">
    <source>
        <dbReference type="Google" id="ProtNLM"/>
    </source>
</evidence>
<dbReference type="RefSeq" id="WP_169532524.1">
    <property type="nucleotide sequence ID" value="NZ_JABBGH010000003.1"/>
</dbReference>
<dbReference type="AlphaFoldDB" id="A0A7Y0FNX0"/>
<evidence type="ECO:0000313" key="3">
    <source>
        <dbReference type="EMBL" id="NML66809.1"/>
    </source>
</evidence>
<evidence type="ECO:0000256" key="2">
    <source>
        <dbReference type="SAM" id="SignalP"/>
    </source>
</evidence>
<sequence>MMMKRFLPALLASAALTLTLASCNDESPNSGASTSSEDDVATTTLPPLPPVVDTTGGKKAPEPAANSVNRELNAQNATEDIKKMQEQL</sequence>
<comment type="caution">
    <text evidence="3">The sequence shown here is derived from an EMBL/GenBank/DDBJ whole genome shotgun (WGS) entry which is preliminary data.</text>
</comment>
<accession>A0A7Y0FNX0</accession>
<feature type="compositionally biased region" description="Polar residues" evidence="1">
    <location>
        <begin position="66"/>
        <end position="78"/>
    </location>
</feature>
<evidence type="ECO:0000313" key="4">
    <source>
        <dbReference type="Proteomes" id="UP000559626"/>
    </source>
</evidence>
<organism evidence="3 4">
    <name type="scientific">Hymenobacter polaris</name>
    <dbReference type="NCBI Taxonomy" id="2682546"/>
    <lineage>
        <taxon>Bacteria</taxon>
        <taxon>Pseudomonadati</taxon>
        <taxon>Bacteroidota</taxon>
        <taxon>Cytophagia</taxon>
        <taxon>Cytophagales</taxon>
        <taxon>Hymenobacteraceae</taxon>
        <taxon>Hymenobacter</taxon>
    </lineage>
</organism>
<dbReference type="PROSITE" id="PS51257">
    <property type="entry name" value="PROKAR_LIPOPROTEIN"/>
    <property type="match status" value="1"/>
</dbReference>